<feature type="binding site" evidence="9">
    <location>
        <position position="129"/>
    </location>
    <ligand>
        <name>Zn(2+)</name>
        <dbReference type="ChEBI" id="CHEBI:29105"/>
        <note>catalytic</note>
    </ligand>
</feature>
<dbReference type="InterPro" id="IPR002036">
    <property type="entry name" value="YbeY"/>
</dbReference>
<organism evidence="11 12">
    <name type="scientific">Tepidibacillus decaturensis</name>
    <dbReference type="NCBI Taxonomy" id="1413211"/>
    <lineage>
        <taxon>Bacteria</taxon>
        <taxon>Bacillati</taxon>
        <taxon>Bacillota</taxon>
        <taxon>Bacilli</taxon>
        <taxon>Bacillales</taxon>
        <taxon>Bacillaceae</taxon>
        <taxon>Tepidibacillus</taxon>
    </lineage>
</organism>
<keyword evidence="8 9" id="KW-0862">Zinc</keyword>
<feature type="binding site" evidence="9">
    <location>
        <position position="125"/>
    </location>
    <ligand>
        <name>Zn(2+)</name>
        <dbReference type="ChEBI" id="CHEBI:29105"/>
        <note>catalytic</note>
    </ligand>
</feature>
<keyword evidence="12" id="KW-1185">Reference proteome</keyword>
<dbReference type="RefSeq" id="WP_068723386.1">
    <property type="nucleotide sequence ID" value="NZ_LSKU01000001.1"/>
</dbReference>
<evidence type="ECO:0000256" key="8">
    <source>
        <dbReference type="ARBA" id="ARBA00022833"/>
    </source>
</evidence>
<keyword evidence="3 9" id="KW-0698">rRNA processing</keyword>
<comment type="cofactor">
    <cofactor evidence="9">
        <name>Zn(2+)</name>
        <dbReference type="ChEBI" id="CHEBI:29105"/>
    </cofactor>
    <text evidence="9">Binds 1 zinc ion.</text>
</comment>
<dbReference type="EC" id="3.1.-.-" evidence="9"/>
<evidence type="ECO:0000256" key="2">
    <source>
        <dbReference type="ARBA" id="ARBA00022517"/>
    </source>
</evidence>
<dbReference type="EMBL" id="LSKU01000001">
    <property type="protein sequence ID" value="KXG43187.1"/>
    <property type="molecule type" value="Genomic_DNA"/>
</dbReference>
<evidence type="ECO:0000256" key="6">
    <source>
        <dbReference type="ARBA" id="ARBA00022759"/>
    </source>
</evidence>
<dbReference type="GO" id="GO:0004222">
    <property type="term" value="F:metalloendopeptidase activity"/>
    <property type="evidence" value="ECO:0007669"/>
    <property type="project" value="InterPro"/>
</dbReference>
<protein>
    <recommendedName>
        <fullName evidence="9">Endoribonuclease YbeY</fullName>
        <ecNumber evidence="9">3.1.-.-</ecNumber>
    </recommendedName>
</protein>
<evidence type="ECO:0000313" key="12">
    <source>
        <dbReference type="Proteomes" id="UP000070352"/>
    </source>
</evidence>
<name>A0A135L2N1_9BACI</name>
<comment type="function">
    <text evidence="9">Single strand-specific metallo-endoribonuclease involved in late-stage 70S ribosome quality control and in maturation of the 3' terminus of the 16S rRNA.</text>
</comment>
<feature type="binding site" evidence="9">
    <location>
        <position position="135"/>
    </location>
    <ligand>
        <name>Zn(2+)</name>
        <dbReference type="ChEBI" id="CHEBI:29105"/>
        <note>catalytic</note>
    </ligand>
</feature>
<comment type="caution">
    <text evidence="11">The sequence shown here is derived from an EMBL/GenBank/DDBJ whole genome shotgun (WGS) entry which is preliminary data.</text>
</comment>
<evidence type="ECO:0000256" key="5">
    <source>
        <dbReference type="ARBA" id="ARBA00022723"/>
    </source>
</evidence>
<dbReference type="Proteomes" id="UP000070352">
    <property type="component" value="Unassembled WGS sequence"/>
</dbReference>
<reference evidence="11 12" key="1">
    <citation type="submission" date="2016-02" db="EMBL/GenBank/DDBJ databases">
        <title>Draft Genome for Tepidibacillus decaturensis nov. sp. Strain Z9, an Anaerobic, Moderately Thermophilic and Heterotrophic Bacterium from Deep Subsurface of the Illinois Basin, USA.</title>
        <authorList>
            <person name="Dong Y."/>
            <person name="Chang J.Y."/>
            <person name="Sanford R."/>
            <person name="Fouke B.W."/>
        </authorList>
    </citation>
    <scope>NUCLEOTIDE SEQUENCE [LARGE SCALE GENOMIC DNA]</scope>
    <source>
        <strain evidence="11 12">Z9</strain>
    </source>
</reference>
<dbReference type="NCBIfam" id="TIGR00043">
    <property type="entry name" value="rRNA maturation RNase YbeY"/>
    <property type="match status" value="1"/>
</dbReference>
<dbReference type="Pfam" id="PF02130">
    <property type="entry name" value="YbeY"/>
    <property type="match status" value="1"/>
</dbReference>
<keyword evidence="7 9" id="KW-0378">Hydrolase</keyword>
<dbReference type="STRING" id="1413211.U473_03495"/>
<comment type="subcellular location">
    <subcellularLocation>
        <location evidence="9">Cytoplasm</location>
    </subcellularLocation>
</comment>
<keyword evidence="10" id="KW-0175">Coiled coil</keyword>
<keyword evidence="6 9" id="KW-0255">Endonuclease</keyword>
<dbReference type="PANTHER" id="PTHR46986">
    <property type="entry name" value="ENDORIBONUCLEASE YBEY, CHLOROPLASTIC"/>
    <property type="match status" value="1"/>
</dbReference>
<evidence type="ECO:0000256" key="1">
    <source>
        <dbReference type="ARBA" id="ARBA00010875"/>
    </source>
</evidence>
<dbReference type="PROSITE" id="PS01306">
    <property type="entry name" value="UPF0054"/>
    <property type="match status" value="1"/>
</dbReference>
<dbReference type="Gene3D" id="3.40.390.30">
    <property type="entry name" value="Metalloproteases ('zincins'), catalytic domain"/>
    <property type="match status" value="1"/>
</dbReference>
<dbReference type="GO" id="GO:0006364">
    <property type="term" value="P:rRNA processing"/>
    <property type="evidence" value="ECO:0007669"/>
    <property type="project" value="UniProtKB-UniRule"/>
</dbReference>
<dbReference type="SUPFAM" id="SSF55486">
    <property type="entry name" value="Metalloproteases ('zincins'), catalytic domain"/>
    <property type="match status" value="1"/>
</dbReference>
<evidence type="ECO:0000313" key="11">
    <source>
        <dbReference type="EMBL" id="KXG43187.1"/>
    </source>
</evidence>
<proteinExistence type="inferred from homology"/>
<dbReference type="GO" id="GO:0005737">
    <property type="term" value="C:cytoplasm"/>
    <property type="evidence" value="ECO:0007669"/>
    <property type="project" value="UniProtKB-SubCell"/>
</dbReference>
<gene>
    <name evidence="9" type="primary">ybeY</name>
    <name evidence="11" type="ORF">U473_03495</name>
</gene>
<keyword evidence="2 9" id="KW-0690">Ribosome biogenesis</keyword>
<dbReference type="OrthoDB" id="9807740at2"/>
<dbReference type="GO" id="GO:0008270">
    <property type="term" value="F:zinc ion binding"/>
    <property type="evidence" value="ECO:0007669"/>
    <property type="project" value="UniProtKB-UniRule"/>
</dbReference>
<evidence type="ECO:0000256" key="9">
    <source>
        <dbReference type="HAMAP-Rule" id="MF_00009"/>
    </source>
</evidence>
<accession>A0A135L2N1</accession>
<keyword evidence="5 9" id="KW-0479">Metal-binding</keyword>
<keyword evidence="4 9" id="KW-0540">Nuclease</keyword>
<dbReference type="HAMAP" id="MF_00009">
    <property type="entry name" value="Endoribonucl_YbeY"/>
    <property type="match status" value="1"/>
</dbReference>
<sequence length="159" mass="18317">MIDVDVLDEQEEREILEKEIELVNQVIQTAAELEGITEGEVVVTLVDNKRIHELNRDYRGIDRPTDVLSFALNEPGEDDLDIVYDEEMDMPTMLGDIVISIPKVIQQAADYGHSFERELGFLTAHGFLHLLGYDHETKEDEKVMFTKQELILEKMKLSR</sequence>
<evidence type="ECO:0000256" key="7">
    <source>
        <dbReference type="ARBA" id="ARBA00022801"/>
    </source>
</evidence>
<dbReference type="PANTHER" id="PTHR46986:SF1">
    <property type="entry name" value="ENDORIBONUCLEASE YBEY, CHLOROPLASTIC"/>
    <property type="match status" value="1"/>
</dbReference>
<evidence type="ECO:0000256" key="4">
    <source>
        <dbReference type="ARBA" id="ARBA00022722"/>
    </source>
</evidence>
<comment type="similarity">
    <text evidence="1 9">Belongs to the endoribonuclease YbeY family.</text>
</comment>
<keyword evidence="9" id="KW-0963">Cytoplasm</keyword>
<dbReference type="AlphaFoldDB" id="A0A135L2N1"/>
<feature type="coiled-coil region" evidence="10">
    <location>
        <begin position="6"/>
        <end position="33"/>
    </location>
</feature>
<dbReference type="GO" id="GO:0004521">
    <property type="term" value="F:RNA endonuclease activity"/>
    <property type="evidence" value="ECO:0007669"/>
    <property type="project" value="UniProtKB-UniRule"/>
</dbReference>
<dbReference type="InterPro" id="IPR023091">
    <property type="entry name" value="MetalPrtase_cat_dom_sf_prd"/>
</dbReference>
<evidence type="ECO:0000256" key="10">
    <source>
        <dbReference type="SAM" id="Coils"/>
    </source>
</evidence>
<evidence type="ECO:0000256" key="3">
    <source>
        <dbReference type="ARBA" id="ARBA00022552"/>
    </source>
</evidence>
<dbReference type="InterPro" id="IPR020549">
    <property type="entry name" value="YbeY_CS"/>
</dbReference>